<dbReference type="InterPro" id="IPR024185">
    <property type="entry name" value="FTHF_cligase-like_sf"/>
</dbReference>
<keyword evidence="4" id="KW-0479">Metal-binding</keyword>
<evidence type="ECO:0000313" key="6">
    <source>
        <dbReference type="Proteomes" id="UP001501116"/>
    </source>
</evidence>
<dbReference type="Pfam" id="PF01812">
    <property type="entry name" value="5-FTHF_cyc-lig"/>
    <property type="match status" value="1"/>
</dbReference>
<dbReference type="Gene3D" id="3.40.50.10420">
    <property type="entry name" value="NagB/RpiA/CoA transferase-like"/>
    <property type="match status" value="1"/>
</dbReference>
<dbReference type="RefSeq" id="WP_344424397.1">
    <property type="nucleotide sequence ID" value="NZ_BAAANN010000022.1"/>
</dbReference>
<gene>
    <name evidence="5" type="ORF">GCM10009754_53190</name>
</gene>
<comment type="caution">
    <text evidence="5">The sequence shown here is derived from an EMBL/GenBank/DDBJ whole genome shotgun (WGS) entry which is preliminary data.</text>
</comment>
<dbReference type="SUPFAM" id="SSF100950">
    <property type="entry name" value="NagB/RpiA/CoA transferase-like"/>
    <property type="match status" value="1"/>
</dbReference>
<evidence type="ECO:0000256" key="4">
    <source>
        <dbReference type="RuleBase" id="RU361279"/>
    </source>
</evidence>
<reference evidence="5 6" key="1">
    <citation type="journal article" date="2019" name="Int. J. Syst. Evol. Microbiol.">
        <title>The Global Catalogue of Microorganisms (GCM) 10K type strain sequencing project: providing services to taxonomists for standard genome sequencing and annotation.</title>
        <authorList>
            <consortium name="The Broad Institute Genomics Platform"/>
            <consortium name="The Broad Institute Genome Sequencing Center for Infectious Disease"/>
            <person name="Wu L."/>
            <person name="Ma J."/>
        </authorList>
    </citation>
    <scope>NUCLEOTIDE SEQUENCE [LARGE SCALE GENOMIC DNA]</scope>
    <source>
        <strain evidence="5 6">JCM 14545</strain>
    </source>
</reference>
<comment type="cofactor">
    <cofactor evidence="4">
        <name>Mg(2+)</name>
        <dbReference type="ChEBI" id="CHEBI:18420"/>
    </cofactor>
</comment>
<dbReference type="PANTHER" id="PTHR23407:SF1">
    <property type="entry name" value="5-FORMYLTETRAHYDROFOLATE CYCLO-LIGASE"/>
    <property type="match status" value="1"/>
</dbReference>
<dbReference type="NCBIfam" id="TIGR02727">
    <property type="entry name" value="MTHFS_bact"/>
    <property type="match status" value="1"/>
</dbReference>
<evidence type="ECO:0000256" key="3">
    <source>
        <dbReference type="ARBA" id="ARBA00022840"/>
    </source>
</evidence>
<keyword evidence="4" id="KW-0460">Magnesium</keyword>
<proteinExistence type="inferred from homology"/>
<dbReference type="Proteomes" id="UP001501116">
    <property type="component" value="Unassembled WGS sequence"/>
</dbReference>
<accession>A0ABN2RNY5</accession>
<dbReference type="EMBL" id="BAAANN010000022">
    <property type="protein sequence ID" value="GAA1972064.1"/>
    <property type="molecule type" value="Genomic_DNA"/>
</dbReference>
<protein>
    <recommendedName>
        <fullName evidence="4">5-formyltetrahydrofolate cyclo-ligase</fullName>
        <ecNumber evidence="4">6.3.3.2</ecNumber>
    </recommendedName>
</protein>
<dbReference type="InterPro" id="IPR002698">
    <property type="entry name" value="FTHF_cligase"/>
</dbReference>
<comment type="catalytic activity">
    <reaction evidence="4">
        <text>(6S)-5-formyl-5,6,7,8-tetrahydrofolate + ATP = (6R)-5,10-methenyltetrahydrofolate + ADP + phosphate</text>
        <dbReference type="Rhea" id="RHEA:10488"/>
        <dbReference type="ChEBI" id="CHEBI:30616"/>
        <dbReference type="ChEBI" id="CHEBI:43474"/>
        <dbReference type="ChEBI" id="CHEBI:57455"/>
        <dbReference type="ChEBI" id="CHEBI:57457"/>
        <dbReference type="ChEBI" id="CHEBI:456216"/>
        <dbReference type="EC" id="6.3.3.2"/>
    </reaction>
</comment>
<sequence length="196" mass="20169">MHGGGNEFLGKAEWRARLLAARAGVSTRQRVDEARALVAAAGNLPLSATVCAYVPFGSEPGAMGLLDALRAAGSRVLLPVVPPERGALDWAEYTGTASLAAGKLRGVLEPTGTRLGTHALGDAGLVLVPALAVDRSGVRLGRGAGYYDRSLPHAADAAELVALVRDDELVDRLPGEAHDMKMTAALTPGGGFVRLG</sequence>
<keyword evidence="6" id="KW-1185">Reference proteome</keyword>
<dbReference type="InterPro" id="IPR037171">
    <property type="entry name" value="NagB/RpiA_transferase-like"/>
</dbReference>
<dbReference type="EC" id="6.3.3.2" evidence="4"/>
<dbReference type="PANTHER" id="PTHR23407">
    <property type="entry name" value="ATPASE INHIBITOR/5-FORMYLTETRAHYDROFOLATE CYCLO-LIGASE"/>
    <property type="match status" value="1"/>
</dbReference>
<comment type="similarity">
    <text evidence="1 4">Belongs to the 5-formyltetrahydrofolate cyclo-ligase family.</text>
</comment>
<name>A0ABN2RNY5_9PSEU</name>
<keyword evidence="2 4" id="KW-0547">Nucleotide-binding</keyword>
<dbReference type="PIRSF" id="PIRSF006806">
    <property type="entry name" value="FTHF_cligase"/>
    <property type="match status" value="1"/>
</dbReference>
<evidence type="ECO:0000256" key="1">
    <source>
        <dbReference type="ARBA" id="ARBA00010638"/>
    </source>
</evidence>
<keyword evidence="3 4" id="KW-0067">ATP-binding</keyword>
<evidence type="ECO:0000313" key="5">
    <source>
        <dbReference type="EMBL" id="GAA1972064.1"/>
    </source>
</evidence>
<evidence type="ECO:0000256" key="2">
    <source>
        <dbReference type="ARBA" id="ARBA00022741"/>
    </source>
</evidence>
<organism evidence="5 6">
    <name type="scientific">Amycolatopsis minnesotensis</name>
    <dbReference type="NCBI Taxonomy" id="337894"/>
    <lineage>
        <taxon>Bacteria</taxon>
        <taxon>Bacillati</taxon>
        <taxon>Actinomycetota</taxon>
        <taxon>Actinomycetes</taxon>
        <taxon>Pseudonocardiales</taxon>
        <taxon>Pseudonocardiaceae</taxon>
        <taxon>Amycolatopsis</taxon>
    </lineage>
</organism>